<dbReference type="InterPro" id="IPR050742">
    <property type="entry name" value="Helicase_Restrict-Modif_Enz"/>
</dbReference>
<dbReference type="Pfam" id="PF11907">
    <property type="entry name" value="DUF3427"/>
    <property type="match status" value="1"/>
</dbReference>
<dbReference type="Proteomes" id="UP000051461">
    <property type="component" value="Unassembled WGS sequence"/>
</dbReference>
<keyword evidence="5" id="KW-1185">Reference proteome</keyword>
<dbReference type="GO" id="GO:0003677">
    <property type="term" value="F:DNA binding"/>
    <property type="evidence" value="ECO:0007669"/>
    <property type="project" value="InterPro"/>
</dbReference>
<dbReference type="GO" id="GO:0004386">
    <property type="term" value="F:helicase activity"/>
    <property type="evidence" value="ECO:0007669"/>
    <property type="project" value="UniProtKB-KW"/>
</dbReference>
<feature type="domain" description="Helicase C-terminal" evidence="3">
    <location>
        <begin position="433"/>
        <end position="612"/>
    </location>
</feature>
<dbReference type="Pfam" id="PF26350">
    <property type="entry name" value="DUF8090"/>
    <property type="match status" value="1"/>
</dbReference>
<feature type="domain" description="Helicase ATP-binding" evidence="2">
    <location>
        <begin position="230"/>
        <end position="382"/>
    </location>
</feature>
<organism evidence="4 5">
    <name type="scientific">Loigolactobacillus bifermentans DSM 20003</name>
    <dbReference type="NCBI Taxonomy" id="1423726"/>
    <lineage>
        <taxon>Bacteria</taxon>
        <taxon>Bacillati</taxon>
        <taxon>Bacillota</taxon>
        <taxon>Bacilli</taxon>
        <taxon>Lactobacillales</taxon>
        <taxon>Lactobacillaceae</taxon>
        <taxon>Loigolactobacillus</taxon>
    </lineage>
</organism>
<dbReference type="PROSITE" id="PS51194">
    <property type="entry name" value="HELICASE_CTER"/>
    <property type="match status" value="1"/>
</dbReference>
<dbReference type="OrthoDB" id="9802848at2"/>
<sequence length="946" mass="108200">MKLNQTQQQISDSLTNGFVERGVTGTEAMMPQFIYNREGDSMLLHIERELDNCSSFIFAIAFLTEGALTTLKVKLADLAEAGIHGRILTSDYLNFNAPKAFQELQKLKNVEVRLAEMHNFHAKGYIFEHEADHYQSAIIGSSNLTEKALTDNYEWNVKFTSYQNGTVTKQLVDAVEDAWQKATPLTADWINNYQQQYQPLVQPQIAEATATYTAITPNAMQQEALARLAEVRAQSEEKALVISATGTGKTYLAAFDVANYKPRKFLYIVHREQILDKSIASFKKVLGEPDAAFGKLSGNQKNTSAKYLFATIQTIAKDDWLQQFDPGEFDYILVDEAHRAGSPTYQKVLAYFTPNFLLGMTATPERSDAFNLYELFDYNIAYEIRLQKALDEDMLCPFHYIGITDYERDGEISDDTSQLKWLVSEERVTYILQQTDYYGYSGAALQGLIFCSRTEEAQALAAALTAKGHPSKALTGATPQVQRDAIVRELEHKQIEYIITVDVFNEGIDIPCVNQVVMLRNTQSSIVFIQQLGRGLRKFKNKDYVTVIDFIGNYKNNYLIPIALTGDKSRNKDSARDDLELRQISGVSTVNFSKIAKERIYQSINDTSLNTLRQLRDDYQDLKGRLGRVPLLADFQEFGTVDCTVFADKYQNYYQFLVKMKEDMHLTIDEERVLSFVSIELMNGKRSVELLLLQQLLELEGYIGQVRFEEFLTAQQVFHDQTVMNSVARVFSLAFFTKANQAKYGNQPIVEIVDNQYRFNAIIRTHLAENGDFKRLFMDAIKAGLLRSKRYDQTQQLMLYKRYTRKDVCRLLGWQTDSSSTLYGYRIKEGTCPIFVTYAKADDVDANINYEDQFINTSTFQWYTRHPAKLDSKEIVQILDKRTTLKLFIKKNDDEGSGFYYFGDVTVQDAQQETFQVKDGKTEPIVKFQLGLVDAAQFDKYLLFEK</sequence>
<dbReference type="InterPro" id="IPR006935">
    <property type="entry name" value="Helicase/UvrB_N"/>
</dbReference>
<dbReference type="PANTHER" id="PTHR47396">
    <property type="entry name" value="TYPE I RESTRICTION ENZYME ECOKI R PROTEIN"/>
    <property type="match status" value="1"/>
</dbReference>
<evidence type="ECO:0000259" key="3">
    <source>
        <dbReference type="PROSITE" id="PS51194"/>
    </source>
</evidence>
<dbReference type="InterPro" id="IPR001650">
    <property type="entry name" value="Helicase_C-like"/>
</dbReference>
<dbReference type="GO" id="GO:0005829">
    <property type="term" value="C:cytosol"/>
    <property type="evidence" value="ECO:0007669"/>
    <property type="project" value="TreeGrafter"/>
</dbReference>
<dbReference type="SUPFAM" id="SSF56024">
    <property type="entry name" value="Phospholipase D/nuclease"/>
    <property type="match status" value="1"/>
</dbReference>
<protein>
    <submittedName>
        <fullName evidence="4">Superfamily II DNA RNA helicase</fullName>
    </submittedName>
</protein>
<dbReference type="InterPro" id="IPR027417">
    <property type="entry name" value="P-loop_NTPase"/>
</dbReference>
<dbReference type="InterPro" id="IPR025202">
    <property type="entry name" value="PLD-like_dom"/>
</dbReference>
<dbReference type="EMBL" id="AZDA01000084">
    <property type="protein sequence ID" value="KRK34969.1"/>
    <property type="molecule type" value="Genomic_DNA"/>
</dbReference>
<name>A0A0R1GMI0_9LACO</name>
<evidence type="ECO:0000259" key="1">
    <source>
        <dbReference type="PROSITE" id="PS50035"/>
    </source>
</evidence>
<keyword evidence="4" id="KW-0347">Helicase</keyword>
<dbReference type="RefSeq" id="WP_057904837.1">
    <property type="nucleotide sequence ID" value="NZ_AZDA01000084.1"/>
</dbReference>
<proteinExistence type="predicted"/>
<dbReference type="GO" id="GO:0016787">
    <property type="term" value="F:hydrolase activity"/>
    <property type="evidence" value="ECO:0007669"/>
    <property type="project" value="InterPro"/>
</dbReference>
<dbReference type="PATRIC" id="fig|1423726.3.peg.335"/>
<keyword evidence="4" id="KW-0067">ATP-binding</keyword>
<accession>A0A0R1GMI0</accession>
<dbReference type="GO" id="GO:0006793">
    <property type="term" value="P:phosphorus metabolic process"/>
    <property type="evidence" value="ECO:0007669"/>
    <property type="project" value="UniProtKB-ARBA"/>
</dbReference>
<dbReference type="CDD" id="cd18032">
    <property type="entry name" value="DEXHc_RE_I_III_res"/>
    <property type="match status" value="1"/>
</dbReference>
<dbReference type="Pfam" id="PF00271">
    <property type="entry name" value="Helicase_C"/>
    <property type="match status" value="1"/>
</dbReference>
<evidence type="ECO:0000313" key="4">
    <source>
        <dbReference type="EMBL" id="KRK34969.1"/>
    </source>
</evidence>
<dbReference type="InterPro" id="IPR058403">
    <property type="entry name" value="DUF8090"/>
</dbReference>
<dbReference type="STRING" id="1423726.FC07_GL000320"/>
<evidence type="ECO:0000313" key="5">
    <source>
        <dbReference type="Proteomes" id="UP000051461"/>
    </source>
</evidence>
<dbReference type="PANTHER" id="PTHR47396:SF1">
    <property type="entry name" value="ATP-DEPENDENT HELICASE IRC3-RELATED"/>
    <property type="match status" value="1"/>
</dbReference>
<dbReference type="SUPFAM" id="SSF52540">
    <property type="entry name" value="P-loop containing nucleoside triphosphate hydrolases"/>
    <property type="match status" value="1"/>
</dbReference>
<dbReference type="Gene3D" id="3.30.870.10">
    <property type="entry name" value="Endonuclease Chain A"/>
    <property type="match status" value="1"/>
</dbReference>
<dbReference type="GO" id="GO:0005524">
    <property type="term" value="F:ATP binding"/>
    <property type="evidence" value="ECO:0007669"/>
    <property type="project" value="InterPro"/>
</dbReference>
<feature type="domain" description="PLD phosphodiesterase" evidence="1">
    <location>
        <begin position="116"/>
        <end position="148"/>
    </location>
</feature>
<dbReference type="PROSITE" id="PS51192">
    <property type="entry name" value="HELICASE_ATP_BIND_1"/>
    <property type="match status" value="1"/>
</dbReference>
<reference evidence="4 5" key="1">
    <citation type="journal article" date="2015" name="Genome Announc.">
        <title>Expanding the biotechnology potential of lactobacilli through comparative genomics of 213 strains and associated genera.</title>
        <authorList>
            <person name="Sun Z."/>
            <person name="Harris H.M."/>
            <person name="McCann A."/>
            <person name="Guo C."/>
            <person name="Argimon S."/>
            <person name="Zhang W."/>
            <person name="Yang X."/>
            <person name="Jeffery I.B."/>
            <person name="Cooney J.C."/>
            <person name="Kagawa T.F."/>
            <person name="Liu W."/>
            <person name="Song Y."/>
            <person name="Salvetti E."/>
            <person name="Wrobel A."/>
            <person name="Rasinkangas P."/>
            <person name="Parkhill J."/>
            <person name="Rea M.C."/>
            <person name="O'Sullivan O."/>
            <person name="Ritari J."/>
            <person name="Douillard F.P."/>
            <person name="Paul Ross R."/>
            <person name="Yang R."/>
            <person name="Briner A.E."/>
            <person name="Felis G.E."/>
            <person name="de Vos W.M."/>
            <person name="Barrangou R."/>
            <person name="Klaenhammer T.R."/>
            <person name="Caufield P.W."/>
            <person name="Cui Y."/>
            <person name="Zhang H."/>
            <person name="O'Toole P.W."/>
        </authorList>
    </citation>
    <scope>NUCLEOTIDE SEQUENCE [LARGE SCALE GENOMIC DNA]</scope>
    <source>
        <strain evidence="4 5">DSM 20003</strain>
    </source>
</reference>
<dbReference type="Gene3D" id="3.40.50.300">
    <property type="entry name" value="P-loop containing nucleotide triphosphate hydrolases"/>
    <property type="match status" value="2"/>
</dbReference>
<dbReference type="SMART" id="SM00487">
    <property type="entry name" value="DEXDc"/>
    <property type="match status" value="1"/>
</dbReference>
<dbReference type="InterPro" id="IPR014001">
    <property type="entry name" value="Helicase_ATP-bd"/>
</dbReference>
<comment type="caution">
    <text evidence="4">The sequence shown here is derived from an EMBL/GenBank/DDBJ whole genome shotgun (WGS) entry which is preliminary data.</text>
</comment>
<dbReference type="InterPro" id="IPR001736">
    <property type="entry name" value="PLipase_D/transphosphatidylase"/>
</dbReference>
<dbReference type="PROSITE" id="PS50035">
    <property type="entry name" value="PLD"/>
    <property type="match status" value="1"/>
</dbReference>
<dbReference type="Pfam" id="PF13091">
    <property type="entry name" value="PLDc_2"/>
    <property type="match status" value="1"/>
</dbReference>
<dbReference type="Pfam" id="PF04851">
    <property type="entry name" value="ResIII"/>
    <property type="match status" value="1"/>
</dbReference>
<gene>
    <name evidence="4" type="ORF">FC07_GL000320</name>
</gene>
<dbReference type="InterPro" id="IPR021835">
    <property type="entry name" value="DUF3427"/>
</dbReference>
<dbReference type="CDD" id="cd09204">
    <property type="entry name" value="PLDc_N_DEXD_b2"/>
    <property type="match status" value="1"/>
</dbReference>
<dbReference type="SMART" id="SM00490">
    <property type="entry name" value="HELICc"/>
    <property type="match status" value="1"/>
</dbReference>
<evidence type="ECO:0000259" key="2">
    <source>
        <dbReference type="PROSITE" id="PS51192"/>
    </source>
</evidence>
<keyword evidence="4" id="KW-0378">Hydrolase</keyword>
<dbReference type="AlphaFoldDB" id="A0A0R1GMI0"/>
<keyword evidence="4" id="KW-0547">Nucleotide-binding</keyword>